<dbReference type="InterPro" id="IPR013783">
    <property type="entry name" value="Ig-like_fold"/>
</dbReference>
<accession>A0A933SAI6</accession>
<dbReference type="InterPro" id="IPR011330">
    <property type="entry name" value="Glyco_hydro/deAcase_b/a-brl"/>
</dbReference>
<evidence type="ECO:0000259" key="2">
    <source>
        <dbReference type="SMART" id="SM01066"/>
    </source>
</evidence>
<gene>
    <name evidence="3" type="ORF">HZA61_01315</name>
</gene>
<evidence type="ECO:0000313" key="4">
    <source>
        <dbReference type="Proteomes" id="UP000696931"/>
    </source>
</evidence>
<dbReference type="GO" id="GO:0005975">
    <property type="term" value="P:carbohydrate metabolic process"/>
    <property type="evidence" value="ECO:0007669"/>
    <property type="project" value="InterPro"/>
</dbReference>
<protein>
    <recommendedName>
        <fullName evidence="2">Carbohydrate binding module family 25 domain-containing protein</fullName>
    </recommendedName>
</protein>
<evidence type="ECO:0000313" key="3">
    <source>
        <dbReference type="EMBL" id="MBI5168105.1"/>
    </source>
</evidence>
<organism evidence="3 4">
    <name type="scientific">Eiseniibacteriota bacterium</name>
    <dbReference type="NCBI Taxonomy" id="2212470"/>
    <lineage>
        <taxon>Bacteria</taxon>
        <taxon>Candidatus Eiseniibacteriota</taxon>
    </lineage>
</organism>
<feature type="signal peptide" evidence="1">
    <location>
        <begin position="1"/>
        <end position="22"/>
    </location>
</feature>
<dbReference type="Gene3D" id="2.60.40.10">
    <property type="entry name" value="Immunoglobulins"/>
    <property type="match status" value="1"/>
</dbReference>
<reference evidence="3" key="1">
    <citation type="submission" date="2020-07" db="EMBL/GenBank/DDBJ databases">
        <title>Huge and variable diversity of episymbiotic CPR bacteria and DPANN archaea in groundwater ecosystems.</title>
        <authorList>
            <person name="He C.Y."/>
            <person name="Keren R."/>
            <person name="Whittaker M."/>
            <person name="Farag I.F."/>
            <person name="Doudna J."/>
            <person name="Cate J.H.D."/>
            <person name="Banfield J.F."/>
        </authorList>
    </citation>
    <scope>NUCLEOTIDE SEQUENCE</scope>
    <source>
        <strain evidence="3">NC_groundwater_1813_Pr3_B-0.1um_71_17</strain>
    </source>
</reference>
<dbReference type="Gene3D" id="3.20.110.20">
    <property type="match status" value="1"/>
</dbReference>
<evidence type="ECO:0000256" key="1">
    <source>
        <dbReference type="SAM" id="SignalP"/>
    </source>
</evidence>
<dbReference type="SUPFAM" id="SSF88713">
    <property type="entry name" value="Glycoside hydrolase/deacetylase"/>
    <property type="match status" value="1"/>
</dbReference>
<dbReference type="AlphaFoldDB" id="A0A933SAI6"/>
<keyword evidence="1" id="KW-0732">Signal</keyword>
<comment type="caution">
    <text evidence="3">The sequence shown here is derived from an EMBL/GenBank/DDBJ whole genome shotgun (WGS) entry which is preliminary data.</text>
</comment>
<dbReference type="Proteomes" id="UP000696931">
    <property type="component" value="Unassembled WGS sequence"/>
</dbReference>
<feature type="chain" id="PRO_5037827321" description="Carbohydrate binding module family 25 domain-containing protein" evidence="1">
    <location>
        <begin position="23"/>
        <end position="1037"/>
    </location>
</feature>
<dbReference type="EMBL" id="JACRIW010000012">
    <property type="protein sequence ID" value="MBI5168105.1"/>
    <property type="molecule type" value="Genomic_DNA"/>
</dbReference>
<sequence length="1037" mass="111016">MRAPHLARLLALLALAAPVATAAPIHTTYLWHMHQPIYWPERSTWNGTAYEYAYETMSLGHSQNDLGTIFGSDDRVHDYQDYPKSALSSVLDLPDAGAQVSFAGSLIQNLNSLGAANWNGKYGASWWQSYRDAMAWSTSGGRRRLDPVIVGMHHAINPLCDETVFRRELQAQKALMTGTWGSPTLSQGFFPAEMCFSERLIPTLVAEGVQWSIVPDVHIARACADYPFDARQDNCDPPNKADQVNPAQGWYYAQSISRGVTTKVPAPYGLRPHRAQYVNPATGAVSSLTVVPAANGMSWNEGYGLYGTGEIDAIAARNDAANPMLVLFAHDGDNAWQGGYSYFMENVTQFSHAAAGKGYEPTTVAEFLADHPVSPTDVVHVEDGGWVNADGDFGSPQYINWNWPLVNSTGQFDIPNGWAEDERNWAVLTAATNHVLTAEGVAGPPVAARMADPTLPGTTAIDKAWHFLLAGHESGYMYYGTSLDMEVKATLACNRAVEHAATILASAPDTTAPTLWLPQRLPWNPGGKGAGAMWGWPGGTGADMTQDFWVWTFAHDVSGVDTVRLVYRVDADGTNPIASVQNETYAGGAEVGAWQTAAMTRRVFPKTNVFNNPSISFTVLPTVIADEWYAHVTGLTDVLVDYYCEAVDHNGRIRRSPIQHVWVGAGNVTPVNPAVTWEPANPSAGGTITIHYDPVPGALADNTNPVYIHVGTNNWGSVVTPDPAMTWNAATSRFDHTYSIPLTATKVDFVFRSAANVWDNNGGADWHVNVSGAVSPPHTIDGTVDPGVAVVGACGGQNVYADYDGRWLYLAVPKSTTLDHFTFVSIADSTALRAAPWAKAGQVTGYRLMLANESTNGWTGWFDGAGTQPSAGLSKAAGTVLEALIDVTQYWASAPATLRLAFAAYGTADGGALTSQAPCGDGDGALEPGERAVVTPSSALAVDLASRAPELRLRLAGAHPVRGTLDAELDARPGEAVRVELLDLQGAAVRTLYEGVAPGALRVRANLAEGRAVAPGVYFLRAVSGARTASRRVVVLK</sequence>
<name>A0A933SAI6_UNCEI</name>
<feature type="domain" description="Carbohydrate binding module family 25" evidence="2">
    <location>
        <begin position="685"/>
        <end position="771"/>
    </location>
</feature>
<dbReference type="SMART" id="SM01066">
    <property type="entry name" value="CBM_25"/>
    <property type="match status" value="1"/>
</dbReference>
<proteinExistence type="predicted"/>
<dbReference type="InterPro" id="IPR005085">
    <property type="entry name" value="CBM25"/>
</dbReference>
<dbReference type="GO" id="GO:2001070">
    <property type="term" value="F:starch binding"/>
    <property type="evidence" value="ECO:0007669"/>
    <property type="project" value="InterPro"/>
</dbReference>